<dbReference type="Pfam" id="PF00107">
    <property type="entry name" value="ADH_zinc_N"/>
    <property type="match status" value="1"/>
</dbReference>
<dbReference type="InterPro" id="IPR002328">
    <property type="entry name" value="ADH_Zn_CS"/>
</dbReference>
<dbReference type="GO" id="GO:0008270">
    <property type="term" value="F:zinc ion binding"/>
    <property type="evidence" value="ECO:0007669"/>
    <property type="project" value="InterPro"/>
</dbReference>
<name>A0A1X9LR77_9MICO</name>
<dbReference type="InterPro" id="IPR020843">
    <property type="entry name" value="ER"/>
</dbReference>
<dbReference type="PANTHER" id="PTHR43401:SF2">
    <property type="entry name" value="L-THREONINE 3-DEHYDROGENASE"/>
    <property type="match status" value="1"/>
</dbReference>
<dbReference type="SUPFAM" id="SSF51735">
    <property type="entry name" value="NAD(P)-binding Rossmann-fold domains"/>
    <property type="match status" value="1"/>
</dbReference>
<sequence>MQGRVAAVIGPHEFAVKEYEVPDPAPGALVLDVRRANVCGSDIHQFHYDSPALREAALGHEFVGQVAALGEGVTRDNAGQPIAVGDRVVAVYYVTCRRCAACLRGDFGMCSNSLREWSKNPDEAPHFLGAFGTHYYVNEDQFFYKVPDELEDSVVAGANCGLSQMLFALDKTRLTAGSTLVVQGAGGLGLYAVAVAKERGARVLVIDGVPERLALARDFHADEVIDMGEYTSTDARAARVAELTGEAGADIVLEVTGVAAAFSESLALVRTGGEIVSVGNLNVGEGFEIALSPGLLTRKNVRIQGVLRYDPWYLHKALDFLSRTRRSFPFEALTKEAHAFDDLAGAIRDGESRSVARASIVI</sequence>
<keyword evidence="6" id="KW-0614">Plasmid</keyword>
<dbReference type="Proteomes" id="UP000192775">
    <property type="component" value="Plasmid unnamed1"/>
</dbReference>
<dbReference type="InterPro" id="IPR013154">
    <property type="entry name" value="ADH-like_N"/>
</dbReference>
<geneLocation type="plasmid" evidence="6">
    <name>unnamed1</name>
</geneLocation>
<dbReference type="PROSITE" id="PS00059">
    <property type="entry name" value="ADH_ZINC"/>
    <property type="match status" value="1"/>
</dbReference>
<dbReference type="InterPro" id="IPR036291">
    <property type="entry name" value="NAD(P)-bd_dom_sf"/>
</dbReference>
<evidence type="ECO:0000256" key="3">
    <source>
        <dbReference type="ARBA" id="ARBA00022833"/>
    </source>
</evidence>
<organism evidence="6 7">
    <name type="scientific">Cnuibacter physcomitrellae</name>
    <dbReference type="NCBI Taxonomy" id="1619308"/>
    <lineage>
        <taxon>Bacteria</taxon>
        <taxon>Bacillati</taxon>
        <taxon>Actinomycetota</taxon>
        <taxon>Actinomycetes</taxon>
        <taxon>Micrococcales</taxon>
        <taxon>Microbacteriaceae</taxon>
        <taxon>Cnuibacter</taxon>
    </lineage>
</organism>
<dbReference type="AlphaFoldDB" id="A0A1X9LR77"/>
<keyword evidence="7" id="KW-1185">Reference proteome</keyword>
<gene>
    <name evidence="6" type="ORF">B5808_20130</name>
</gene>
<dbReference type="EMBL" id="CP020716">
    <property type="protein sequence ID" value="ARJ07683.1"/>
    <property type="molecule type" value="Genomic_DNA"/>
</dbReference>
<keyword evidence="2 5" id="KW-0479">Metal-binding</keyword>
<proteinExistence type="inferred from homology"/>
<dbReference type="CDD" id="cd08231">
    <property type="entry name" value="MDR_TM0436_like"/>
    <property type="match status" value="1"/>
</dbReference>
<dbReference type="SUPFAM" id="SSF50129">
    <property type="entry name" value="GroES-like"/>
    <property type="match status" value="1"/>
</dbReference>
<dbReference type="GO" id="GO:0016491">
    <property type="term" value="F:oxidoreductase activity"/>
    <property type="evidence" value="ECO:0007669"/>
    <property type="project" value="UniProtKB-KW"/>
</dbReference>
<comment type="cofactor">
    <cofactor evidence="1 5">
        <name>Zn(2+)</name>
        <dbReference type="ChEBI" id="CHEBI:29105"/>
    </cofactor>
</comment>
<dbReference type="InterPro" id="IPR013149">
    <property type="entry name" value="ADH-like_C"/>
</dbReference>
<evidence type="ECO:0000313" key="7">
    <source>
        <dbReference type="Proteomes" id="UP000192775"/>
    </source>
</evidence>
<evidence type="ECO:0000256" key="5">
    <source>
        <dbReference type="RuleBase" id="RU361277"/>
    </source>
</evidence>
<evidence type="ECO:0000256" key="2">
    <source>
        <dbReference type="ARBA" id="ARBA00022723"/>
    </source>
</evidence>
<dbReference type="Pfam" id="PF08240">
    <property type="entry name" value="ADH_N"/>
    <property type="match status" value="1"/>
</dbReference>
<dbReference type="Gene3D" id="3.90.180.10">
    <property type="entry name" value="Medium-chain alcohol dehydrogenases, catalytic domain"/>
    <property type="match status" value="1"/>
</dbReference>
<dbReference type="InterPro" id="IPR011032">
    <property type="entry name" value="GroES-like_sf"/>
</dbReference>
<accession>A0A1X9LR77</accession>
<comment type="similarity">
    <text evidence="5">Belongs to the zinc-containing alcohol dehydrogenase family.</text>
</comment>
<protein>
    <submittedName>
        <fullName evidence="6">Zinc-binding alcohol dehydrogenase</fullName>
    </submittedName>
</protein>
<dbReference type="RefSeq" id="WP_085021818.1">
    <property type="nucleotide sequence ID" value="NZ_BMHD01000003.1"/>
</dbReference>
<evidence type="ECO:0000313" key="6">
    <source>
        <dbReference type="EMBL" id="ARJ07683.1"/>
    </source>
</evidence>
<keyword evidence="3 5" id="KW-0862">Zinc</keyword>
<dbReference type="InterPro" id="IPR050129">
    <property type="entry name" value="Zn_alcohol_dh"/>
</dbReference>
<keyword evidence="4" id="KW-0560">Oxidoreductase</keyword>
<dbReference type="PANTHER" id="PTHR43401">
    <property type="entry name" value="L-THREONINE 3-DEHYDROGENASE"/>
    <property type="match status" value="1"/>
</dbReference>
<dbReference type="SMART" id="SM00829">
    <property type="entry name" value="PKS_ER"/>
    <property type="match status" value="1"/>
</dbReference>
<dbReference type="KEGG" id="cphy:B5808_20130"/>
<evidence type="ECO:0000256" key="1">
    <source>
        <dbReference type="ARBA" id="ARBA00001947"/>
    </source>
</evidence>
<evidence type="ECO:0000256" key="4">
    <source>
        <dbReference type="ARBA" id="ARBA00023002"/>
    </source>
</evidence>
<reference evidence="6 7" key="1">
    <citation type="submission" date="2017-04" db="EMBL/GenBank/DDBJ databases">
        <authorList>
            <person name="Afonso C.L."/>
            <person name="Miller P.J."/>
            <person name="Scott M.A."/>
            <person name="Spackman E."/>
            <person name="Goraichik I."/>
            <person name="Dimitrov K.M."/>
            <person name="Suarez D.L."/>
            <person name="Swayne D.E."/>
        </authorList>
    </citation>
    <scope>NUCLEOTIDE SEQUENCE [LARGE SCALE GENOMIC DNA]</scope>
    <source>
        <strain evidence="7">XA(T)</strain>
        <plasmid evidence="7">Plasmid unnamed1</plasmid>
    </source>
</reference>